<comment type="activity regulation">
    <text evidence="10">Na(+) is not transported, but it plays an essential structural role and its presence is essential for fluoride channel function.</text>
</comment>
<dbReference type="GO" id="GO:0005886">
    <property type="term" value="C:plasma membrane"/>
    <property type="evidence" value="ECO:0007669"/>
    <property type="project" value="UniProtKB-SubCell"/>
</dbReference>
<dbReference type="PANTHER" id="PTHR28259:SF1">
    <property type="entry name" value="FLUORIDE EXPORT PROTEIN 1-RELATED"/>
    <property type="match status" value="1"/>
</dbReference>
<name>A0A840F501_9ACTN</name>
<dbReference type="EMBL" id="JACIFP010000001">
    <property type="protein sequence ID" value="MBB4134617.1"/>
    <property type="molecule type" value="Genomic_DNA"/>
</dbReference>
<evidence type="ECO:0000256" key="8">
    <source>
        <dbReference type="ARBA" id="ARBA00035585"/>
    </source>
</evidence>
<feature type="transmembrane region" description="Helical" evidence="10">
    <location>
        <begin position="104"/>
        <end position="130"/>
    </location>
</feature>
<keyword evidence="4 10" id="KW-1133">Transmembrane helix</keyword>
<keyword evidence="6 10" id="KW-0407">Ion channel</keyword>
<dbReference type="Proteomes" id="UP000551501">
    <property type="component" value="Unassembled WGS sequence"/>
</dbReference>
<evidence type="ECO:0000313" key="12">
    <source>
        <dbReference type="Proteomes" id="UP000551501"/>
    </source>
</evidence>
<protein>
    <recommendedName>
        <fullName evidence="10">Fluoride-specific ion channel FluC</fullName>
    </recommendedName>
</protein>
<sequence>MSGRSWQVSDLALVFVGGAAGTALRWAAEEAWPAHDGQWPIGTFVVNIVGAFVLGTLLETLVRLGADQGGRRRIRLTVGTGFCGAFTTYSAFALELSLLGKGGFVGLAVAYALVSVVAGVLVAWLGVLVARRAGPLRGGTA</sequence>
<gene>
    <name evidence="10" type="primary">fluC</name>
    <name evidence="10" type="synonym">crcB</name>
    <name evidence="11" type="ORF">BKA16_001169</name>
</gene>
<dbReference type="RefSeq" id="WP_183369765.1">
    <property type="nucleotide sequence ID" value="NZ_BAABHL010000049.1"/>
</dbReference>
<evidence type="ECO:0000256" key="7">
    <source>
        <dbReference type="ARBA" id="ARBA00035120"/>
    </source>
</evidence>
<comment type="subcellular location">
    <subcellularLocation>
        <location evidence="1 10">Cell membrane</location>
        <topology evidence="1 10">Multi-pass membrane protein</topology>
    </subcellularLocation>
</comment>
<dbReference type="GO" id="GO:0062054">
    <property type="term" value="F:fluoride channel activity"/>
    <property type="evidence" value="ECO:0007669"/>
    <property type="project" value="UniProtKB-UniRule"/>
</dbReference>
<keyword evidence="5 10" id="KW-0472">Membrane</keyword>
<feature type="binding site" evidence="10">
    <location>
        <position position="87"/>
    </location>
    <ligand>
        <name>Na(+)</name>
        <dbReference type="ChEBI" id="CHEBI:29101"/>
        <note>structural</note>
    </ligand>
</feature>
<evidence type="ECO:0000256" key="9">
    <source>
        <dbReference type="ARBA" id="ARBA00049940"/>
    </source>
</evidence>
<keyword evidence="10" id="KW-0406">Ion transport</keyword>
<comment type="function">
    <text evidence="9 10">Fluoride-specific ion channel. Important for reducing fluoride concentration in the cell, thus reducing its toxicity.</text>
</comment>
<evidence type="ECO:0000256" key="2">
    <source>
        <dbReference type="ARBA" id="ARBA00022475"/>
    </source>
</evidence>
<dbReference type="InterPro" id="IPR003691">
    <property type="entry name" value="FluC"/>
</dbReference>
<comment type="caution">
    <text evidence="11">The sequence shown here is derived from an EMBL/GenBank/DDBJ whole genome shotgun (WGS) entry which is preliminary data.</text>
</comment>
<evidence type="ECO:0000256" key="4">
    <source>
        <dbReference type="ARBA" id="ARBA00022989"/>
    </source>
</evidence>
<evidence type="ECO:0000256" key="6">
    <source>
        <dbReference type="ARBA" id="ARBA00023303"/>
    </source>
</evidence>
<feature type="transmembrane region" description="Helical" evidence="10">
    <location>
        <begin position="37"/>
        <end position="62"/>
    </location>
</feature>
<comment type="similarity">
    <text evidence="7 10">Belongs to the fluoride channel Fluc/FEX (TC 1.A.43) family.</text>
</comment>
<dbReference type="GO" id="GO:0046872">
    <property type="term" value="F:metal ion binding"/>
    <property type="evidence" value="ECO:0007669"/>
    <property type="project" value="UniProtKB-KW"/>
</dbReference>
<keyword evidence="10" id="KW-0479">Metal-binding</keyword>
<keyword evidence="10" id="KW-0813">Transport</keyword>
<keyword evidence="2 10" id="KW-1003">Cell membrane</keyword>
<dbReference type="Pfam" id="PF02537">
    <property type="entry name" value="CRCB"/>
    <property type="match status" value="1"/>
</dbReference>
<keyword evidence="12" id="KW-1185">Reference proteome</keyword>
<evidence type="ECO:0000256" key="5">
    <source>
        <dbReference type="ARBA" id="ARBA00023136"/>
    </source>
</evidence>
<keyword evidence="3 10" id="KW-0812">Transmembrane</keyword>
<accession>A0A840F501</accession>
<proteinExistence type="inferred from homology"/>
<keyword evidence="10" id="KW-0915">Sodium</keyword>
<comment type="catalytic activity">
    <reaction evidence="8">
        <text>fluoride(in) = fluoride(out)</text>
        <dbReference type="Rhea" id="RHEA:76159"/>
        <dbReference type="ChEBI" id="CHEBI:17051"/>
    </reaction>
    <physiologicalReaction direction="left-to-right" evidence="8">
        <dbReference type="Rhea" id="RHEA:76160"/>
    </physiologicalReaction>
</comment>
<dbReference type="AlphaFoldDB" id="A0A840F501"/>
<dbReference type="GO" id="GO:0140114">
    <property type="term" value="P:cellular detoxification of fluoride"/>
    <property type="evidence" value="ECO:0007669"/>
    <property type="project" value="UniProtKB-UniRule"/>
</dbReference>
<evidence type="ECO:0000256" key="10">
    <source>
        <dbReference type="HAMAP-Rule" id="MF_00454"/>
    </source>
</evidence>
<reference evidence="11 12" key="1">
    <citation type="submission" date="2020-08" db="EMBL/GenBank/DDBJ databases">
        <title>Sequencing the genomes of 1000 actinobacteria strains.</title>
        <authorList>
            <person name="Klenk H.-P."/>
        </authorList>
    </citation>
    <scope>NUCLEOTIDE SEQUENCE [LARGE SCALE GENOMIC DNA]</scope>
    <source>
        <strain evidence="11 12">DSM 45298</strain>
    </source>
</reference>
<organism evidence="11 12">
    <name type="scientific">Gordonia humi</name>
    <dbReference type="NCBI Taxonomy" id="686429"/>
    <lineage>
        <taxon>Bacteria</taxon>
        <taxon>Bacillati</taxon>
        <taxon>Actinomycetota</taxon>
        <taxon>Actinomycetes</taxon>
        <taxon>Mycobacteriales</taxon>
        <taxon>Gordoniaceae</taxon>
        <taxon>Gordonia</taxon>
    </lineage>
</organism>
<dbReference type="PANTHER" id="PTHR28259">
    <property type="entry name" value="FLUORIDE EXPORT PROTEIN 1-RELATED"/>
    <property type="match status" value="1"/>
</dbReference>
<dbReference type="HAMAP" id="MF_00454">
    <property type="entry name" value="FluC"/>
    <property type="match status" value="1"/>
</dbReference>
<evidence type="ECO:0000256" key="3">
    <source>
        <dbReference type="ARBA" id="ARBA00022692"/>
    </source>
</evidence>
<feature type="transmembrane region" description="Helical" evidence="10">
    <location>
        <begin position="74"/>
        <end position="92"/>
    </location>
</feature>
<feature type="binding site" evidence="10">
    <location>
        <position position="84"/>
    </location>
    <ligand>
        <name>Na(+)</name>
        <dbReference type="ChEBI" id="CHEBI:29101"/>
        <note>structural</note>
    </ligand>
</feature>
<evidence type="ECO:0000313" key="11">
    <source>
        <dbReference type="EMBL" id="MBB4134617.1"/>
    </source>
</evidence>
<evidence type="ECO:0000256" key="1">
    <source>
        <dbReference type="ARBA" id="ARBA00004651"/>
    </source>
</evidence>